<proteinExistence type="predicted"/>
<protein>
    <submittedName>
        <fullName evidence="3">Uncharacterized protein</fullName>
    </submittedName>
</protein>
<dbReference type="EMBL" id="JAULJE010000022">
    <property type="protein sequence ID" value="KAK1329005.1"/>
    <property type="molecule type" value="Genomic_DNA"/>
</dbReference>
<dbReference type="Proteomes" id="UP001177744">
    <property type="component" value="Unassembled WGS sequence"/>
</dbReference>
<feature type="region of interest" description="Disordered" evidence="2">
    <location>
        <begin position="275"/>
        <end position="338"/>
    </location>
</feature>
<dbReference type="GO" id="GO:0030705">
    <property type="term" value="P:cytoskeleton-dependent intracellular transport"/>
    <property type="evidence" value="ECO:0007669"/>
    <property type="project" value="TreeGrafter"/>
</dbReference>
<feature type="coiled-coil region" evidence="1">
    <location>
        <begin position="392"/>
        <end position="461"/>
    </location>
</feature>
<evidence type="ECO:0000313" key="3">
    <source>
        <dbReference type="EMBL" id="KAK1329005.1"/>
    </source>
</evidence>
<organism evidence="3 4">
    <name type="scientific">Cnephaeus nilssonii</name>
    <name type="common">Northern bat</name>
    <name type="synonym">Eptesicus nilssonii</name>
    <dbReference type="NCBI Taxonomy" id="3371016"/>
    <lineage>
        <taxon>Eukaryota</taxon>
        <taxon>Metazoa</taxon>
        <taxon>Chordata</taxon>
        <taxon>Craniata</taxon>
        <taxon>Vertebrata</taxon>
        <taxon>Euteleostomi</taxon>
        <taxon>Mammalia</taxon>
        <taxon>Eutheria</taxon>
        <taxon>Laurasiatheria</taxon>
        <taxon>Chiroptera</taxon>
        <taxon>Yangochiroptera</taxon>
        <taxon>Vespertilionidae</taxon>
        <taxon>Cnephaeus</taxon>
    </lineage>
</organism>
<keyword evidence="4" id="KW-1185">Reference proteome</keyword>
<dbReference type="GO" id="GO:0008017">
    <property type="term" value="F:microtubule binding"/>
    <property type="evidence" value="ECO:0007669"/>
    <property type="project" value="TreeGrafter"/>
</dbReference>
<keyword evidence="1" id="KW-0175">Coiled coil</keyword>
<name>A0AA40HD14_CNENI</name>
<dbReference type="PANTHER" id="PTHR18947">
    <property type="entry name" value="HOOK PROTEINS"/>
    <property type="match status" value="1"/>
</dbReference>
<dbReference type="GO" id="GO:0005813">
    <property type="term" value="C:centrosome"/>
    <property type="evidence" value="ECO:0007669"/>
    <property type="project" value="TreeGrafter"/>
</dbReference>
<evidence type="ECO:0000256" key="2">
    <source>
        <dbReference type="SAM" id="MobiDB-lite"/>
    </source>
</evidence>
<dbReference type="GO" id="GO:0005737">
    <property type="term" value="C:cytoplasm"/>
    <property type="evidence" value="ECO:0007669"/>
    <property type="project" value="TreeGrafter"/>
</dbReference>
<comment type="caution">
    <text evidence="3">The sequence shown here is derived from an EMBL/GenBank/DDBJ whole genome shotgun (WGS) entry which is preliminary data.</text>
</comment>
<reference evidence="3" key="1">
    <citation type="submission" date="2023-06" db="EMBL/GenBank/DDBJ databases">
        <title>Reference genome for the Northern bat (Eptesicus nilssonii), a most northern bat species.</title>
        <authorList>
            <person name="Laine V.N."/>
            <person name="Pulliainen A.T."/>
            <person name="Lilley T.M."/>
        </authorList>
    </citation>
    <scope>NUCLEOTIDE SEQUENCE</scope>
    <source>
        <strain evidence="3">BLF_Eptnil</strain>
        <tissue evidence="3">Kidney</tissue>
    </source>
</reference>
<feature type="coiled-coil region" evidence="1">
    <location>
        <begin position="72"/>
        <end position="128"/>
    </location>
</feature>
<evidence type="ECO:0000256" key="1">
    <source>
        <dbReference type="SAM" id="Coils"/>
    </source>
</evidence>
<dbReference type="AlphaFoldDB" id="A0AA40HD14"/>
<dbReference type="GO" id="GO:0031122">
    <property type="term" value="P:cytoplasmic microtubule organization"/>
    <property type="evidence" value="ECO:0007669"/>
    <property type="project" value="TreeGrafter"/>
</dbReference>
<accession>A0AA40HD14</accession>
<feature type="compositionally biased region" description="Polar residues" evidence="2">
    <location>
        <begin position="317"/>
        <end position="338"/>
    </location>
</feature>
<gene>
    <name evidence="3" type="ORF">QTO34_011176</name>
</gene>
<sequence length="552" mass="62846">MNESTHLGWELKHLSKNVDLSDASRKSFELNDCTTSHILNLDKENESLQSTIQELWDASLTLEESSLTCGELKKENQQLSKIKKRENESNQDLETFSVELIKDIETVKADKARQIKDLEQKTDHLNQAMWLLWRGHLKREQSCPPDGDRDQQQIQQAGVREAAAAQQVTEKVEQAEELEDLHRLQKENKKLAKEVTSMATETVNTLECESQSLMLENRRLQKSLETLQNVSVQLYGLEWENKQLDEENLELHRIGGNHALYGYQDGQIEKENQELEGGGAECPEQEVGAPGAQLPEHECRKPAAESLGKTWRERSGSWRQKTSHCSGTWKPSGSLTSSGRTLEQEVAQLVKDKKLLEKEVNRLWQQGVVLDDITKLSIAEKSRALDKELAHCRDTATKLKELEKGNRDLTKQVTMHKRMLVTLREELVLGKLKSQQLTSELDKLSQELEKVSLHKELLLQDNSNSGPKYKILEGRNELTLKTTLTMKDEKIVFLEAQVEEKASLSQQLQKALQVLKMCELLRQNQEAGKHLQHSLKHPAGSWLLVTKRSAGG</sequence>
<feature type="coiled-coil region" evidence="1">
    <location>
        <begin position="174"/>
        <end position="230"/>
    </location>
</feature>
<dbReference type="GO" id="GO:0051959">
    <property type="term" value="F:dynein light intermediate chain binding"/>
    <property type="evidence" value="ECO:0007669"/>
    <property type="project" value="TreeGrafter"/>
</dbReference>
<dbReference type="PANTHER" id="PTHR18947:SF31">
    <property type="entry name" value="PROTEIN DAPLE"/>
    <property type="match status" value="1"/>
</dbReference>
<evidence type="ECO:0000313" key="4">
    <source>
        <dbReference type="Proteomes" id="UP001177744"/>
    </source>
</evidence>